<dbReference type="EMBL" id="JAJFAZ020000007">
    <property type="protein sequence ID" value="KAI5317543.1"/>
    <property type="molecule type" value="Genomic_DNA"/>
</dbReference>
<dbReference type="CDD" id="cd06222">
    <property type="entry name" value="RNase_H_like"/>
    <property type="match status" value="1"/>
</dbReference>
<name>A0AAD4YR38_PRUDU</name>
<dbReference type="InterPro" id="IPR002156">
    <property type="entry name" value="RNaseH_domain"/>
</dbReference>
<dbReference type="GO" id="GO:0003676">
    <property type="term" value="F:nucleic acid binding"/>
    <property type="evidence" value="ECO:0007669"/>
    <property type="project" value="InterPro"/>
</dbReference>
<gene>
    <name evidence="2" type="ORF">L3X38_037250</name>
</gene>
<organism evidence="2 3">
    <name type="scientific">Prunus dulcis</name>
    <name type="common">Almond</name>
    <name type="synonym">Amygdalus dulcis</name>
    <dbReference type="NCBI Taxonomy" id="3755"/>
    <lineage>
        <taxon>Eukaryota</taxon>
        <taxon>Viridiplantae</taxon>
        <taxon>Streptophyta</taxon>
        <taxon>Embryophyta</taxon>
        <taxon>Tracheophyta</taxon>
        <taxon>Spermatophyta</taxon>
        <taxon>Magnoliopsida</taxon>
        <taxon>eudicotyledons</taxon>
        <taxon>Gunneridae</taxon>
        <taxon>Pentapetalae</taxon>
        <taxon>rosids</taxon>
        <taxon>fabids</taxon>
        <taxon>Rosales</taxon>
        <taxon>Rosaceae</taxon>
        <taxon>Amygdaloideae</taxon>
        <taxon>Amygdaleae</taxon>
        <taxon>Prunus</taxon>
    </lineage>
</organism>
<dbReference type="Gene3D" id="3.30.420.10">
    <property type="entry name" value="Ribonuclease H-like superfamily/Ribonuclease H"/>
    <property type="match status" value="1"/>
</dbReference>
<proteinExistence type="predicted"/>
<evidence type="ECO:0000313" key="2">
    <source>
        <dbReference type="EMBL" id="KAI5317543.1"/>
    </source>
</evidence>
<sequence>MELISRIKRWWPDITGLGSFCGGAAIPTTTVTALIAESEAAIQGLLLAGVMNKKKVIMESECSTFIDSINNSKSRDWTILRMESNFESVEWFWSPRNLNMKWQGLVWVRWICKDGLIGHLRPWFVFWFQMVSLVPHKGPGWFVSIADNGRGVCYIFYAF</sequence>
<dbReference type="GO" id="GO:0004523">
    <property type="term" value="F:RNA-DNA hybrid ribonuclease activity"/>
    <property type="evidence" value="ECO:0007669"/>
    <property type="project" value="InterPro"/>
</dbReference>
<reference evidence="2 3" key="1">
    <citation type="journal article" date="2022" name="G3 (Bethesda)">
        <title>Whole-genome sequence and methylome profiling of the almond [Prunus dulcis (Mill.) D.A. Webb] cultivar 'Nonpareil'.</title>
        <authorList>
            <person name="D'Amico-Willman K.M."/>
            <person name="Ouma W.Z."/>
            <person name="Meulia T."/>
            <person name="Sideli G.M."/>
            <person name="Gradziel T.M."/>
            <person name="Fresnedo-Ramirez J."/>
        </authorList>
    </citation>
    <scope>NUCLEOTIDE SEQUENCE [LARGE SCALE GENOMIC DNA]</scope>
    <source>
        <strain evidence="2">Clone GOH B32 T37-40</strain>
    </source>
</reference>
<dbReference type="Pfam" id="PF13456">
    <property type="entry name" value="RVT_3"/>
    <property type="match status" value="1"/>
</dbReference>
<accession>A0AAD4YR38</accession>
<keyword evidence="3" id="KW-1185">Reference proteome</keyword>
<dbReference type="InterPro" id="IPR036397">
    <property type="entry name" value="RNaseH_sf"/>
</dbReference>
<dbReference type="Proteomes" id="UP001054821">
    <property type="component" value="Chromosome 7"/>
</dbReference>
<dbReference type="AlphaFoldDB" id="A0AAD4YR38"/>
<comment type="caution">
    <text evidence="2">The sequence shown here is derived from an EMBL/GenBank/DDBJ whole genome shotgun (WGS) entry which is preliminary data.</text>
</comment>
<feature type="domain" description="RNase H type-1" evidence="1">
    <location>
        <begin position="18"/>
        <end position="99"/>
    </location>
</feature>
<protein>
    <recommendedName>
        <fullName evidence="1">RNase H type-1 domain-containing protein</fullName>
    </recommendedName>
</protein>
<evidence type="ECO:0000259" key="1">
    <source>
        <dbReference type="Pfam" id="PF13456"/>
    </source>
</evidence>
<evidence type="ECO:0000313" key="3">
    <source>
        <dbReference type="Proteomes" id="UP001054821"/>
    </source>
</evidence>
<dbReference type="InterPro" id="IPR044730">
    <property type="entry name" value="RNase_H-like_dom_plant"/>
</dbReference>